<accession>A0AAN8ZLF2</accession>
<dbReference type="InterPro" id="IPR002421">
    <property type="entry name" value="5-3_exonuclease"/>
</dbReference>
<dbReference type="Gene3D" id="3.40.50.1010">
    <property type="entry name" value="5'-nuclease"/>
    <property type="match status" value="1"/>
</dbReference>
<evidence type="ECO:0000313" key="5">
    <source>
        <dbReference type="Proteomes" id="UP001370490"/>
    </source>
</evidence>
<keyword evidence="2" id="KW-0378">Hydrolase</keyword>
<protein>
    <submittedName>
        <fullName evidence="4">5'-3' exonuclease, alpha-helical arch, N-terminal</fullName>
    </submittedName>
</protein>
<dbReference type="GO" id="GO:0003677">
    <property type="term" value="F:DNA binding"/>
    <property type="evidence" value="ECO:0007669"/>
    <property type="project" value="InterPro"/>
</dbReference>
<dbReference type="InterPro" id="IPR038969">
    <property type="entry name" value="FEN"/>
</dbReference>
<dbReference type="InterPro" id="IPR020046">
    <property type="entry name" value="5-3_exonucl_a-hlix_arch_N"/>
</dbReference>
<dbReference type="Proteomes" id="UP001370490">
    <property type="component" value="Unassembled WGS sequence"/>
</dbReference>
<sequence length="305" mass="34299">MAVRVLGKPCLSPSLLWRTPTSPRSTSTLRLVPKTVSVTESQACKFRIAALTASAVCQSQNQTIGGQTDSPLGKSRENEENSRIRKGVFFLDVNPLCYSGGTRCLHSFAHWGSLLLPGQPLQSCRCYGERGYEYRRKLLPSYKEHRRKFYDIHHQLHKDIRVEAHKRSLLMFLASVMCLAMRVVKVEGYEADDVIATVVEQVLGRGYGVVVASPDKDFKQLISEDVQIVMPMPELAAVRSVGREYAQVAVTKYADYLRRNYEVLALQRDLDIHLDEGCLAERDINGDTVVLSNFVKLLGKQLDSH</sequence>
<keyword evidence="5" id="KW-1185">Reference proteome</keyword>
<comment type="caution">
    <text evidence="4">The sequence shown here is derived from an EMBL/GenBank/DDBJ whole genome shotgun (WGS) entry which is preliminary data.</text>
</comment>
<dbReference type="PANTHER" id="PTHR42646:SF4">
    <property type="entry name" value="5'-3' EXONUCLEASE FAMILY PROTEIN"/>
    <property type="match status" value="1"/>
</dbReference>
<dbReference type="GO" id="GO:0008409">
    <property type="term" value="F:5'-3' exonuclease activity"/>
    <property type="evidence" value="ECO:0007669"/>
    <property type="project" value="InterPro"/>
</dbReference>
<dbReference type="GO" id="GO:0017108">
    <property type="term" value="F:5'-flap endonuclease activity"/>
    <property type="evidence" value="ECO:0007669"/>
    <property type="project" value="InterPro"/>
</dbReference>
<dbReference type="InterPro" id="IPR029060">
    <property type="entry name" value="PIN-like_dom_sf"/>
</dbReference>
<evidence type="ECO:0000256" key="1">
    <source>
        <dbReference type="ARBA" id="ARBA00022722"/>
    </source>
</evidence>
<dbReference type="AlphaFoldDB" id="A0AAN8ZLF2"/>
<dbReference type="PANTHER" id="PTHR42646">
    <property type="entry name" value="FLAP ENDONUCLEASE XNI"/>
    <property type="match status" value="1"/>
</dbReference>
<reference evidence="4 5" key="1">
    <citation type="submission" date="2023-12" db="EMBL/GenBank/DDBJ databases">
        <title>A high-quality genome assembly for Dillenia turbinata (Dilleniales).</title>
        <authorList>
            <person name="Chanderbali A."/>
        </authorList>
    </citation>
    <scope>NUCLEOTIDE SEQUENCE [LARGE SCALE GENOMIC DNA]</scope>
    <source>
        <strain evidence="4">LSX21</strain>
        <tissue evidence="4">Leaf</tissue>
    </source>
</reference>
<dbReference type="GO" id="GO:0033567">
    <property type="term" value="P:DNA replication, Okazaki fragment processing"/>
    <property type="evidence" value="ECO:0007669"/>
    <property type="project" value="InterPro"/>
</dbReference>
<evidence type="ECO:0000256" key="2">
    <source>
        <dbReference type="ARBA" id="ARBA00022801"/>
    </source>
</evidence>
<organism evidence="4 5">
    <name type="scientific">Dillenia turbinata</name>
    <dbReference type="NCBI Taxonomy" id="194707"/>
    <lineage>
        <taxon>Eukaryota</taxon>
        <taxon>Viridiplantae</taxon>
        <taxon>Streptophyta</taxon>
        <taxon>Embryophyta</taxon>
        <taxon>Tracheophyta</taxon>
        <taxon>Spermatophyta</taxon>
        <taxon>Magnoliopsida</taxon>
        <taxon>eudicotyledons</taxon>
        <taxon>Gunneridae</taxon>
        <taxon>Pentapetalae</taxon>
        <taxon>Dilleniales</taxon>
        <taxon>Dilleniaceae</taxon>
        <taxon>Dillenia</taxon>
    </lineage>
</organism>
<keyword evidence="1" id="KW-0540">Nuclease</keyword>
<dbReference type="SUPFAM" id="SSF88723">
    <property type="entry name" value="PIN domain-like"/>
    <property type="match status" value="1"/>
</dbReference>
<dbReference type="EMBL" id="JBAMMX010000006">
    <property type="protein sequence ID" value="KAK6938508.1"/>
    <property type="molecule type" value="Genomic_DNA"/>
</dbReference>
<gene>
    <name evidence="4" type="ORF">RJ641_032016</name>
</gene>
<dbReference type="Pfam" id="PF02739">
    <property type="entry name" value="5_3_exonuc_N"/>
    <property type="match status" value="1"/>
</dbReference>
<evidence type="ECO:0000313" key="4">
    <source>
        <dbReference type="EMBL" id="KAK6938508.1"/>
    </source>
</evidence>
<keyword evidence="4" id="KW-0269">Exonuclease</keyword>
<feature type="domain" description="5'-3' exonuclease" evidence="3">
    <location>
        <begin position="85"/>
        <end position="290"/>
    </location>
</feature>
<name>A0AAN8ZLF2_9MAGN</name>
<evidence type="ECO:0000259" key="3">
    <source>
        <dbReference type="SMART" id="SM00475"/>
    </source>
</evidence>
<dbReference type="SMART" id="SM00475">
    <property type="entry name" value="53EXOc"/>
    <property type="match status" value="1"/>
</dbReference>
<proteinExistence type="predicted"/>